<reference evidence="3" key="1">
    <citation type="submission" date="2015-06" db="EMBL/GenBank/DDBJ databases">
        <title>New insights into the roles of widespread benthic archaea in carbon and nitrogen cycling.</title>
        <authorList>
            <person name="Lazar C.S."/>
            <person name="Baker B.J."/>
            <person name="Seitz K.W."/>
            <person name="Hyde A.S."/>
            <person name="Dick G.J."/>
            <person name="Hinrichs K.-U."/>
            <person name="Teske A.P."/>
        </authorList>
    </citation>
    <scope>NUCLEOTIDE SEQUENCE [LARGE SCALE GENOMIC DNA]</scope>
</reference>
<protein>
    <recommendedName>
        <fullName evidence="4">Ferric oxidoreductase domain-containing protein</fullName>
    </recommendedName>
</protein>
<sequence length="151" mass="17405">MATLTTPFLKGVTQAFGKPFLKVHHSFAILGVIFITLHPLFNAIERNLSVFVPRFDSWDLFWRLAGRPAFVLIYIAVFAAFLRAKTLKYWQAFHALMYAALLFEILHANLIGHDFENLAIMIILNVLFVVSLAGFAFKRYRSYQLKKKIHS</sequence>
<accession>A0A0M0BUU0</accession>
<comment type="caution">
    <text evidence="2">The sequence shown here is derived from an EMBL/GenBank/DDBJ whole genome shotgun (WGS) entry which is preliminary data.</text>
</comment>
<keyword evidence="1" id="KW-1133">Transmembrane helix</keyword>
<proteinExistence type="predicted"/>
<feature type="transmembrane region" description="Helical" evidence="1">
    <location>
        <begin position="93"/>
        <end position="112"/>
    </location>
</feature>
<evidence type="ECO:0008006" key="4">
    <source>
        <dbReference type="Google" id="ProtNLM"/>
    </source>
</evidence>
<organism evidence="2 3">
    <name type="scientific">miscellaneous Crenarchaeota group-1 archaeon SG8-32-3</name>
    <dbReference type="NCBI Taxonomy" id="1685125"/>
    <lineage>
        <taxon>Archaea</taxon>
        <taxon>Candidatus Bathyarchaeota</taxon>
        <taxon>MCG-1</taxon>
    </lineage>
</organism>
<gene>
    <name evidence="2" type="ORF">AC478_00400</name>
</gene>
<dbReference type="Proteomes" id="UP000054016">
    <property type="component" value="Unassembled WGS sequence"/>
</dbReference>
<evidence type="ECO:0000256" key="1">
    <source>
        <dbReference type="SAM" id="Phobius"/>
    </source>
</evidence>
<dbReference type="AlphaFoldDB" id="A0A0M0BUU0"/>
<feature type="transmembrane region" description="Helical" evidence="1">
    <location>
        <begin position="61"/>
        <end position="81"/>
    </location>
</feature>
<feature type="transmembrane region" description="Helical" evidence="1">
    <location>
        <begin position="20"/>
        <end position="41"/>
    </location>
</feature>
<evidence type="ECO:0000313" key="2">
    <source>
        <dbReference type="EMBL" id="KON32387.1"/>
    </source>
</evidence>
<evidence type="ECO:0000313" key="3">
    <source>
        <dbReference type="Proteomes" id="UP000054016"/>
    </source>
</evidence>
<keyword evidence="1" id="KW-0812">Transmembrane</keyword>
<dbReference type="EMBL" id="LFWV01000003">
    <property type="protein sequence ID" value="KON32387.1"/>
    <property type="molecule type" value="Genomic_DNA"/>
</dbReference>
<feature type="transmembrane region" description="Helical" evidence="1">
    <location>
        <begin position="118"/>
        <end position="137"/>
    </location>
</feature>
<keyword evidence="1" id="KW-0472">Membrane</keyword>
<name>A0A0M0BUU0_9ARCH</name>